<gene>
    <name evidence="2" type="ORF">GN244_ATG12179</name>
</gene>
<evidence type="ECO:0000256" key="1">
    <source>
        <dbReference type="ARBA" id="ARBA00022737"/>
    </source>
</evidence>
<keyword evidence="3" id="KW-1185">Reference proteome</keyword>
<comment type="caution">
    <text evidence="2">The sequence shown here is derived from an EMBL/GenBank/DDBJ whole genome shotgun (WGS) entry which is preliminary data.</text>
</comment>
<protein>
    <submittedName>
        <fullName evidence="2">Leucine Rich repeat</fullName>
    </submittedName>
</protein>
<dbReference type="SMART" id="SM00368">
    <property type="entry name" value="LRR_RI"/>
    <property type="match status" value="5"/>
</dbReference>
<name>A0A833WAR8_PHYIN</name>
<accession>A0A833WAR8</accession>
<dbReference type="SUPFAM" id="SSF52047">
    <property type="entry name" value="RNI-like"/>
    <property type="match status" value="1"/>
</dbReference>
<proteinExistence type="predicted"/>
<sequence length="729" mass="81228">MLSSPIAPSLVDDAVCMAALRDLLSILPSNNSASQREASSLSLVVNFRHVAVSSVQQRLQSVAAMESYSHSLQRYPLVKQAFWEQVLASELMLGGSTTRRQQLQLQLRDGRFPRLVLDFSRRKVTVELLEALAQFLETQQLQLASMQSQFSGVKQERHVGSFIRLVPVALKFVRCRLTVELIEKLKSLLLREKRVDGQGTRVRYCVTSLDLSENAMKSEELTALADVLSECGKRRRRCREMPLEELKLENALCRTLTTETWAAFRAFVGAAFGVSADCKTPLKKLSLANNSLSYRHVGCICSALRSDTTALEELSLAHTFSIVDPEDRRTCWQWLAVGLRSMIPQEGRTGLRRLDLSGNPLFPMDSEAWIEGLRDPQATVTQWRVEGTPRPLRPKLGSRVDVGILRCLLSSSTELYSSPSESSPRLRIIENEVKAASLGQESMEWEVLSSLDGDPAWLCVVVPGFGVVWTQSKYAMSWEHTEDGFIPGSASLSELVMNDMAASLTTTEALERFVGGFGGGLRCLELRRNALSAMDLDAILSDCQQLNSLDVEGCRILQLQLLVDALNRDLGRHLRTLNLNANLVGADSINVLAAALRGQVQDNVPVLQELRVAHNEIGANGVRHLHAALEANKTMTLVELDLPNEDADAPRRPDDDEYIQLYRTRCMRLDVSFQNEFLGISPLSMDRKFTFLLALNAQDLVLGRGICSVIFSYAASEKRRRILWNSSHS</sequence>
<evidence type="ECO:0000313" key="2">
    <source>
        <dbReference type="EMBL" id="KAF4035793.1"/>
    </source>
</evidence>
<organism evidence="2 3">
    <name type="scientific">Phytophthora infestans</name>
    <name type="common">Potato late blight agent</name>
    <name type="synonym">Botrytis infestans</name>
    <dbReference type="NCBI Taxonomy" id="4787"/>
    <lineage>
        <taxon>Eukaryota</taxon>
        <taxon>Sar</taxon>
        <taxon>Stramenopiles</taxon>
        <taxon>Oomycota</taxon>
        <taxon>Peronosporomycetes</taxon>
        <taxon>Peronosporales</taxon>
        <taxon>Peronosporaceae</taxon>
        <taxon>Phytophthora</taxon>
    </lineage>
</organism>
<dbReference type="Proteomes" id="UP000602510">
    <property type="component" value="Unassembled WGS sequence"/>
</dbReference>
<dbReference type="AlphaFoldDB" id="A0A833WAR8"/>
<evidence type="ECO:0000313" key="3">
    <source>
        <dbReference type="Proteomes" id="UP000602510"/>
    </source>
</evidence>
<dbReference type="InterPro" id="IPR052201">
    <property type="entry name" value="LRR-containing_regulator"/>
</dbReference>
<dbReference type="InterPro" id="IPR032675">
    <property type="entry name" value="LRR_dom_sf"/>
</dbReference>
<dbReference type="EMBL" id="WSZM01000299">
    <property type="protein sequence ID" value="KAF4035793.1"/>
    <property type="molecule type" value="Genomic_DNA"/>
</dbReference>
<reference evidence="2" key="1">
    <citation type="submission" date="2020-04" db="EMBL/GenBank/DDBJ databases">
        <title>Hybrid Assembly of Korean Phytophthora infestans isolates.</title>
        <authorList>
            <person name="Prokchorchik M."/>
            <person name="Lee Y."/>
            <person name="Seo J."/>
            <person name="Cho J.-H."/>
            <person name="Park Y.-E."/>
            <person name="Jang D.-C."/>
            <person name="Im J.-S."/>
            <person name="Choi J.-G."/>
            <person name="Park H.-J."/>
            <person name="Lee G.-B."/>
            <person name="Lee Y.-G."/>
            <person name="Hong S.-Y."/>
            <person name="Cho K."/>
            <person name="Sohn K.H."/>
        </authorList>
    </citation>
    <scope>NUCLEOTIDE SEQUENCE</scope>
    <source>
        <strain evidence="2">KR_1_A1</strain>
    </source>
</reference>
<dbReference type="PANTHER" id="PTHR24111">
    <property type="entry name" value="LEUCINE-RICH REPEAT-CONTAINING PROTEIN 34"/>
    <property type="match status" value="1"/>
</dbReference>
<keyword evidence="1" id="KW-0677">Repeat</keyword>
<dbReference type="PANTHER" id="PTHR24111:SF0">
    <property type="entry name" value="LEUCINE-RICH REPEAT-CONTAINING PROTEIN"/>
    <property type="match status" value="1"/>
</dbReference>
<dbReference type="Gene3D" id="3.80.10.10">
    <property type="entry name" value="Ribonuclease Inhibitor"/>
    <property type="match status" value="2"/>
</dbReference>